<comment type="caution">
    <text evidence="2">The sequence shown here is derived from an EMBL/GenBank/DDBJ whole genome shotgun (WGS) entry which is preliminary data.</text>
</comment>
<dbReference type="AlphaFoldDB" id="A0A9W9FZH2"/>
<evidence type="ECO:0000313" key="2">
    <source>
        <dbReference type="EMBL" id="KAJ5109233.1"/>
    </source>
</evidence>
<evidence type="ECO:0000313" key="3">
    <source>
        <dbReference type="Proteomes" id="UP001149165"/>
    </source>
</evidence>
<accession>A0A9W9FZH2</accession>
<dbReference type="EMBL" id="JAPQKH010000003">
    <property type="protein sequence ID" value="KAJ5109233.1"/>
    <property type="molecule type" value="Genomic_DNA"/>
</dbReference>
<sequence>MSHERGDKKVAEEPKEPKEGNRPKRPMLTPLPLAMPAQSFCMKPPRQVQVIAQGAMIGEQAAVRMHGCMDGQRRGGLSTDL</sequence>
<dbReference type="Proteomes" id="UP001149165">
    <property type="component" value="Unassembled WGS sequence"/>
</dbReference>
<name>A0A9W9FZH2_9EURO</name>
<reference evidence="2" key="2">
    <citation type="journal article" date="2023" name="IMA Fungus">
        <title>Comparative genomic study of the Penicillium genus elucidates a diverse pangenome and 15 lateral gene transfer events.</title>
        <authorList>
            <person name="Petersen C."/>
            <person name="Sorensen T."/>
            <person name="Nielsen M.R."/>
            <person name="Sondergaard T.E."/>
            <person name="Sorensen J.L."/>
            <person name="Fitzpatrick D.A."/>
            <person name="Frisvad J.C."/>
            <person name="Nielsen K.L."/>
        </authorList>
    </citation>
    <scope>NUCLEOTIDE SEQUENCE</scope>
    <source>
        <strain evidence="2">IBT 30069</strain>
    </source>
</reference>
<evidence type="ECO:0000256" key="1">
    <source>
        <dbReference type="SAM" id="MobiDB-lite"/>
    </source>
</evidence>
<keyword evidence="3" id="KW-1185">Reference proteome</keyword>
<proteinExistence type="predicted"/>
<reference evidence="2" key="1">
    <citation type="submission" date="2022-11" db="EMBL/GenBank/DDBJ databases">
        <authorList>
            <person name="Petersen C."/>
        </authorList>
    </citation>
    <scope>NUCLEOTIDE SEQUENCE</scope>
    <source>
        <strain evidence="2">IBT 30069</strain>
    </source>
</reference>
<feature type="compositionally biased region" description="Basic and acidic residues" evidence="1">
    <location>
        <begin position="1"/>
        <end position="22"/>
    </location>
</feature>
<organism evidence="2 3">
    <name type="scientific">Penicillium angulare</name>
    <dbReference type="NCBI Taxonomy" id="116970"/>
    <lineage>
        <taxon>Eukaryota</taxon>
        <taxon>Fungi</taxon>
        <taxon>Dikarya</taxon>
        <taxon>Ascomycota</taxon>
        <taxon>Pezizomycotina</taxon>
        <taxon>Eurotiomycetes</taxon>
        <taxon>Eurotiomycetidae</taxon>
        <taxon>Eurotiales</taxon>
        <taxon>Aspergillaceae</taxon>
        <taxon>Penicillium</taxon>
    </lineage>
</organism>
<feature type="region of interest" description="Disordered" evidence="1">
    <location>
        <begin position="1"/>
        <end position="31"/>
    </location>
</feature>
<protein>
    <submittedName>
        <fullName evidence="2">Uncharacterized protein</fullName>
    </submittedName>
</protein>
<gene>
    <name evidence="2" type="ORF">N7456_005908</name>
</gene>